<protein>
    <submittedName>
        <fullName evidence="3">Orfan</fullName>
    </submittedName>
</protein>
<evidence type="ECO:0000256" key="1">
    <source>
        <dbReference type="SAM" id="Phobius"/>
    </source>
</evidence>
<keyword evidence="2" id="KW-1185">Reference proteome</keyword>
<dbReference type="AlphaFoldDB" id="A0A0K0FR89"/>
<reference evidence="2" key="1">
    <citation type="submission" date="2014-07" db="EMBL/GenBank/DDBJ databases">
        <authorList>
            <person name="Martin A.A"/>
            <person name="De Silva N."/>
        </authorList>
    </citation>
    <scope>NUCLEOTIDE SEQUENCE</scope>
</reference>
<name>A0A0K0FR89_STRVS</name>
<keyword evidence="1" id="KW-1133">Transmembrane helix</keyword>
<accession>A0A0K0FR89</accession>
<evidence type="ECO:0000313" key="2">
    <source>
        <dbReference type="Proteomes" id="UP000035680"/>
    </source>
</evidence>
<keyword evidence="1" id="KW-0812">Transmembrane</keyword>
<proteinExistence type="predicted"/>
<dbReference type="Proteomes" id="UP000035680">
    <property type="component" value="Unassembled WGS sequence"/>
</dbReference>
<sequence length="211" mass="24154">MLSYIGIFFQAAFCYLNENSNIYSLVPSDYTTINCSIPSAPVINSIPHRESFKCSIFLGQLRVDNLGFVRCISKTKIAKCVYHNYTVKENCKSDHENCVNNTILNCKIWRSSKSSNNQNKNIPVHDLIKSDIKKLFLNKINDDIDVVVKKRLQREKIFFGFGYLKNPIIKDSPVLLGTVCAVIITLSFVFIIYWIFLIVVNLGDVKSEHFI</sequence>
<organism evidence="2 3">
    <name type="scientific">Strongyloides venezuelensis</name>
    <name type="common">Threadworm</name>
    <dbReference type="NCBI Taxonomy" id="75913"/>
    <lineage>
        <taxon>Eukaryota</taxon>
        <taxon>Metazoa</taxon>
        <taxon>Ecdysozoa</taxon>
        <taxon>Nematoda</taxon>
        <taxon>Chromadorea</taxon>
        <taxon>Rhabditida</taxon>
        <taxon>Tylenchina</taxon>
        <taxon>Panagrolaimomorpha</taxon>
        <taxon>Strongyloidoidea</taxon>
        <taxon>Strongyloididae</taxon>
        <taxon>Strongyloides</taxon>
    </lineage>
</organism>
<keyword evidence="1" id="KW-0472">Membrane</keyword>
<dbReference type="WBParaSite" id="SVE_1230600.1">
    <property type="protein sequence ID" value="SVE_1230600.1"/>
    <property type="gene ID" value="SVE_1230600"/>
</dbReference>
<reference evidence="3" key="2">
    <citation type="submission" date="2015-08" db="UniProtKB">
        <authorList>
            <consortium name="WormBaseParasite"/>
        </authorList>
    </citation>
    <scope>IDENTIFICATION</scope>
</reference>
<feature type="transmembrane region" description="Helical" evidence="1">
    <location>
        <begin position="174"/>
        <end position="196"/>
    </location>
</feature>
<evidence type="ECO:0000313" key="3">
    <source>
        <dbReference type="WBParaSite" id="SVE_1230600.1"/>
    </source>
</evidence>